<comment type="similarity">
    <text evidence="4">Belongs to the ABC transporter superfamily. Macrolide exporter (TC 3.A.1.122) family.</text>
</comment>
<dbReference type="OrthoDB" id="9802264at2"/>
<dbReference type="PROSITE" id="PS00211">
    <property type="entry name" value="ABC_TRANSPORTER_1"/>
    <property type="match status" value="1"/>
</dbReference>
<keyword evidence="2" id="KW-0547">Nucleotide-binding</keyword>
<accession>A0A4V3FG28</accession>
<dbReference type="SUPFAM" id="SSF52540">
    <property type="entry name" value="P-loop containing nucleoside triphosphate hydrolases"/>
    <property type="match status" value="1"/>
</dbReference>
<dbReference type="Proteomes" id="UP000295662">
    <property type="component" value="Unassembled WGS sequence"/>
</dbReference>
<dbReference type="InterPro" id="IPR015854">
    <property type="entry name" value="ABC_transpr_LolD-like"/>
</dbReference>
<proteinExistence type="inferred from homology"/>
<keyword evidence="7" id="KW-1185">Reference proteome</keyword>
<dbReference type="RefSeq" id="WP_133794300.1">
    <property type="nucleotide sequence ID" value="NZ_SOCA01000002.1"/>
</dbReference>
<reference evidence="6 7" key="1">
    <citation type="submission" date="2019-03" db="EMBL/GenBank/DDBJ databases">
        <title>Genomic Encyclopedia of Archaeal and Bacterial Type Strains, Phase II (KMG-II): from individual species to whole genera.</title>
        <authorList>
            <person name="Goeker M."/>
        </authorList>
    </citation>
    <scope>NUCLEOTIDE SEQUENCE [LARGE SCALE GENOMIC DNA]</scope>
    <source>
        <strain evidence="6 7">ATCC 25309</strain>
    </source>
</reference>
<dbReference type="PROSITE" id="PS50893">
    <property type="entry name" value="ABC_TRANSPORTER_2"/>
    <property type="match status" value="1"/>
</dbReference>
<evidence type="ECO:0000256" key="4">
    <source>
        <dbReference type="ARBA" id="ARBA00038388"/>
    </source>
</evidence>
<gene>
    <name evidence="6" type="ORF">EI77_01550</name>
</gene>
<evidence type="ECO:0000256" key="3">
    <source>
        <dbReference type="ARBA" id="ARBA00022840"/>
    </source>
</evidence>
<name>A0A4V3FG28_9BACT</name>
<dbReference type="Pfam" id="PF00005">
    <property type="entry name" value="ABC_tran"/>
    <property type="match status" value="1"/>
</dbReference>
<dbReference type="SMART" id="SM00382">
    <property type="entry name" value="AAA"/>
    <property type="match status" value="1"/>
</dbReference>
<protein>
    <submittedName>
        <fullName evidence="6">Putative ABC transport system ATP-binding protein</fullName>
    </submittedName>
</protein>
<keyword evidence="1" id="KW-0813">Transport</keyword>
<evidence type="ECO:0000313" key="6">
    <source>
        <dbReference type="EMBL" id="TDU73083.1"/>
    </source>
</evidence>
<dbReference type="GO" id="GO:0022857">
    <property type="term" value="F:transmembrane transporter activity"/>
    <property type="evidence" value="ECO:0007669"/>
    <property type="project" value="TreeGrafter"/>
</dbReference>
<dbReference type="GO" id="GO:0005886">
    <property type="term" value="C:plasma membrane"/>
    <property type="evidence" value="ECO:0007669"/>
    <property type="project" value="TreeGrafter"/>
</dbReference>
<sequence>MSDAASPFAARVRGLNKSFGDGSSRLHVLKDVDMDVRLGDITMLIGPSGCGKTTLISILAGTLKPDPGTQDLTVLEQDLQKLSTAAVTRFRAQNIGFIFQAFNLIPTLSLAENVSVPLLIQGVGARTAEKKARDVLEQVGLGDRAKSRPNMLSGGQQQRVAIARALIHEPRLIICDEPTAALDAKNGQVIMELFGNVARSPDRAVLIVTHDNRIFPHADRIAAMDDGRIVEVHDIDEGHPLPENLRHGFHQ</sequence>
<dbReference type="CDD" id="cd03255">
    <property type="entry name" value="ABC_MJ0796_LolCDE_FtsE"/>
    <property type="match status" value="1"/>
</dbReference>
<keyword evidence="3 6" id="KW-0067">ATP-binding</keyword>
<dbReference type="InterPro" id="IPR017871">
    <property type="entry name" value="ABC_transporter-like_CS"/>
</dbReference>
<dbReference type="GO" id="GO:0016887">
    <property type="term" value="F:ATP hydrolysis activity"/>
    <property type="evidence" value="ECO:0007669"/>
    <property type="project" value="InterPro"/>
</dbReference>
<dbReference type="AlphaFoldDB" id="A0A4V3FG28"/>
<dbReference type="Gene3D" id="3.40.50.300">
    <property type="entry name" value="P-loop containing nucleotide triphosphate hydrolases"/>
    <property type="match status" value="1"/>
</dbReference>
<evidence type="ECO:0000256" key="1">
    <source>
        <dbReference type="ARBA" id="ARBA00022448"/>
    </source>
</evidence>
<dbReference type="GO" id="GO:0098796">
    <property type="term" value="C:membrane protein complex"/>
    <property type="evidence" value="ECO:0007669"/>
    <property type="project" value="UniProtKB-ARBA"/>
</dbReference>
<evidence type="ECO:0000256" key="2">
    <source>
        <dbReference type="ARBA" id="ARBA00022741"/>
    </source>
</evidence>
<dbReference type="InterPro" id="IPR027417">
    <property type="entry name" value="P-loop_NTPase"/>
</dbReference>
<dbReference type="FunFam" id="3.40.50.300:FF:000032">
    <property type="entry name" value="Export ABC transporter ATP-binding protein"/>
    <property type="match status" value="1"/>
</dbReference>
<dbReference type="PANTHER" id="PTHR24220">
    <property type="entry name" value="IMPORT ATP-BINDING PROTEIN"/>
    <property type="match status" value="1"/>
</dbReference>
<evidence type="ECO:0000259" key="5">
    <source>
        <dbReference type="PROSITE" id="PS50893"/>
    </source>
</evidence>
<dbReference type="InterPro" id="IPR003593">
    <property type="entry name" value="AAA+_ATPase"/>
</dbReference>
<evidence type="ECO:0000313" key="7">
    <source>
        <dbReference type="Proteomes" id="UP000295662"/>
    </source>
</evidence>
<feature type="domain" description="ABC transporter" evidence="5">
    <location>
        <begin position="10"/>
        <end position="251"/>
    </location>
</feature>
<organism evidence="6 7">
    <name type="scientific">Prosthecobacter fusiformis</name>
    <dbReference type="NCBI Taxonomy" id="48464"/>
    <lineage>
        <taxon>Bacteria</taxon>
        <taxon>Pseudomonadati</taxon>
        <taxon>Verrucomicrobiota</taxon>
        <taxon>Verrucomicrobiia</taxon>
        <taxon>Verrucomicrobiales</taxon>
        <taxon>Verrucomicrobiaceae</taxon>
        <taxon>Prosthecobacter</taxon>
    </lineage>
</organism>
<comment type="caution">
    <text evidence="6">The sequence shown here is derived from an EMBL/GenBank/DDBJ whole genome shotgun (WGS) entry which is preliminary data.</text>
</comment>
<dbReference type="EMBL" id="SOCA01000002">
    <property type="protein sequence ID" value="TDU73083.1"/>
    <property type="molecule type" value="Genomic_DNA"/>
</dbReference>
<dbReference type="InterPro" id="IPR017911">
    <property type="entry name" value="MacB-like_ATP-bd"/>
</dbReference>
<dbReference type="InterPro" id="IPR003439">
    <property type="entry name" value="ABC_transporter-like_ATP-bd"/>
</dbReference>
<dbReference type="PANTHER" id="PTHR24220:SF659">
    <property type="entry name" value="TRANSPORTER, PUTATIVE-RELATED"/>
    <property type="match status" value="1"/>
</dbReference>
<dbReference type="GO" id="GO:0005524">
    <property type="term" value="F:ATP binding"/>
    <property type="evidence" value="ECO:0007669"/>
    <property type="project" value="UniProtKB-KW"/>
</dbReference>